<dbReference type="EC" id="2.1.1.297" evidence="5"/>
<dbReference type="InterPro" id="IPR019874">
    <property type="entry name" value="RF_methyltr_PrmC"/>
</dbReference>
<dbReference type="PANTHER" id="PTHR18895">
    <property type="entry name" value="HEMK METHYLTRANSFERASE"/>
    <property type="match status" value="1"/>
</dbReference>
<dbReference type="NCBIfam" id="TIGR03534">
    <property type="entry name" value="RF_mod_PrmC"/>
    <property type="match status" value="1"/>
</dbReference>
<protein>
    <recommendedName>
        <fullName evidence="5">Release factor glutamine methyltransferase</fullName>
        <shortName evidence="5">RF MTase</shortName>
        <ecNumber evidence="5">2.1.1.297</ecNumber>
    </recommendedName>
    <alternativeName>
        <fullName evidence="5">N5-glutamine methyltransferase PrmC</fullName>
    </alternativeName>
    <alternativeName>
        <fullName evidence="5">Protein-(glutamine-N5) MTase PrmC</fullName>
    </alternativeName>
    <alternativeName>
        <fullName evidence="5">Protein-glutamine N-methyltransferase PrmC</fullName>
    </alternativeName>
</protein>
<keyword evidence="2 5" id="KW-0808">Transferase</keyword>
<dbReference type="NCBIfam" id="TIGR00536">
    <property type="entry name" value="hemK_fam"/>
    <property type="match status" value="1"/>
</dbReference>
<feature type="domain" description="Methyltransferase small" evidence="6">
    <location>
        <begin position="122"/>
        <end position="205"/>
    </location>
</feature>
<dbReference type="EMBL" id="LGFG01000065">
    <property type="protein sequence ID" value="KUK22999.1"/>
    <property type="molecule type" value="Genomic_DNA"/>
</dbReference>
<dbReference type="PANTHER" id="PTHR18895:SF74">
    <property type="entry name" value="MTRF1L RELEASE FACTOR GLUTAMINE METHYLTRANSFERASE"/>
    <property type="match status" value="1"/>
</dbReference>
<gene>
    <name evidence="5" type="primary">prmC</name>
    <name evidence="8" type="ORF">XD57_0900</name>
</gene>
<evidence type="ECO:0000313" key="8">
    <source>
        <dbReference type="EMBL" id="KUK22999.1"/>
    </source>
</evidence>
<evidence type="ECO:0000256" key="5">
    <source>
        <dbReference type="HAMAP-Rule" id="MF_02126"/>
    </source>
</evidence>
<name>A0A101EQX4_9THEM</name>
<dbReference type="SUPFAM" id="SSF53335">
    <property type="entry name" value="S-adenosyl-L-methionine-dependent methyltransferases"/>
    <property type="match status" value="1"/>
</dbReference>
<dbReference type="HAMAP" id="MF_02126">
    <property type="entry name" value="RF_methyltr_PrmC"/>
    <property type="match status" value="1"/>
</dbReference>
<dbReference type="GO" id="GO:0102559">
    <property type="term" value="F:peptide chain release factor N(5)-glutamine methyltransferase activity"/>
    <property type="evidence" value="ECO:0007669"/>
    <property type="project" value="UniProtKB-EC"/>
</dbReference>
<comment type="similarity">
    <text evidence="5">Belongs to the protein N5-glutamine methyltransferase family. PrmC subfamily.</text>
</comment>
<comment type="catalytic activity">
    <reaction evidence="4 5">
        <text>L-glutaminyl-[peptide chain release factor] + S-adenosyl-L-methionine = N(5)-methyl-L-glutaminyl-[peptide chain release factor] + S-adenosyl-L-homocysteine + H(+)</text>
        <dbReference type="Rhea" id="RHEA:42896"/>
        <dbReference type="Rhea" id="RHEA-COMP:10271"/>
        <dbReference type="Rhea" id="RHEA-COMP:10272"/>
        <dbReference type="ChEBI" id="CHEBI:15378"/>
        <dbReference type="ChEBI" id="CHEBI:30011"/>
        <dbReference type="ChEBI" id="CHEBI:57856"/>
        <dbReference type="ChEBI" id="CHEBI:59789"/>
        <dbReference type="ChEBI" id="CHEBI:61891"/>
        <dbReference type="EC" id="2.1.1.297"/>
    </reaction>
</comment>
<feature type="binding site" evidence="5">
    <location>
        <begin position="129"/>
        <end position="133"/>
    </location>
    <ligand>
        <name>S-adenosyl-L-methionine</name>
        <dbReference type="ChEBI" id="CHEBI:59789"/>
    </ligand>
</feature>
<feature type="binding site" evidence="5">
    <location>
        <position position="197"/>
    </location>
    <ligand>
        <name>S-adenosyl-L-methionine</name>
        <dbReference type="ChEBI" id="CHEBI:59789"/>
    </ligand>
</feature>
<comment type="function">
    <text evidence="5">Methylates the class 1 translation termination release factors RF1/PrfA and RF2/PrfB on the glutamine residue of the universally conserved GGQ motif.</text>
</comment>
<dbReference type="InterPro" id="IPR040758">
    <property type="entry name" value="PrmC_N"/>
</dbReference>
<evidence type="ECO:0000313" key="9">
    <source>
        <dbReference type="Proteomes" id="UP000058636"/>
    </source>
</evidence>
<proteinExistence type="inferred from homology"/>
<dbReference type="InterPro" id="IPR002052">
    <property type="entry name" value="DNA_methylase_N6_adenine_CS"/>
</dbReference>
<evidence type="ECO:0000256" key="1">
    <source>
        <dbReference type="ARBA" id="ARBA00022603"/>
    </source>
</evidence>
<keyword evidence="1 5" id="KW-0489">Methyltransferase</keyword>
<dbReference type="Pfam" id="PF17827">
    <property type="entry name" value="PrmC_N"/>
    <property type="match status" value="1"/>
</dbReference>
<dbReference type="Proteomes" id="UP000058636">
    <property type="component" value="Unassembled WGS sequence"/>
</dbReference>
<accession>A0A101EQX4</accession>
<reference evidence="8 9" key="1">
    <citation type="journal article" date="2015" name="MBio">
        <title>Genome-Resolved Metagenomic Analysis Reveals Roles for Candidate Phyla and Other Microbial Community Members in Biogeochemical Transformations in Oil Reservoirs.</title>
        <authorList>
            <person name="Hu P."/>
            <person name="Tom L."/>
            <person name="Singh A."/>
            <person name="Thomas B.C."/>
            <person name="Baker B.J."/>
            <person name="Piceno Y.M."/>
            <person name="Andersen G.L."/>
            <person name="Banfield J.F."/>
        </authorList>
    </citation>
    <scope>NUCLEOTIDE SEQUENCE [LARGE SCALE GENOMIC DNA]</scope>
    <source>
        <strain evidence="8">46_26</strain>
    </source>
</reference>
<dbReference type="Gene3D" id="3.40.50.150">
    <property type="entry name" value="Vaccinia Virus protein VP39"/>
    <property type="match status" value="1"/>
</dbReference>
<dbReference type="Pfam" id="PF05175">
    <property type="entry name" value="MTS"/>
    <property type="match status" value="1"/>
</dbReference>
<organism evidence="8 9">
    <name type="scientific">Thermotoga petrophila</name>
    <dbReference type="NCBI Taxonomy" id="93929"/>
    <lineage>
        <taxon>Bacteria</taxon>
        <taxon>Thermotogati</taxon>
        <taxon>Thermotogota</taxon>
        <taxon>Thermotogae</taxon>
        <taxon>Thermotogales</taxon>
        <taxon>Thermotogaceae</taxon>
        <taxon>Thermotoga</taxon>
    </lineage>
</organism>
<feature type="domain" description="Release factor glutamine methyltransferase N-terminal" evidence="7">
    <location>
        <begin position="16"/>
        <end position="84"/>
    </location>
</feature>
<feature type="binding site" evidence="5">
    <location>
        <position position="180"/>
    </location>
    <ligand>
        <name>S-adenosyl-L-methionine</name>
        <dbReference type="ChEBI" id="CHEBI:59789"/>
    </ligand>
</feature>
<dbReference type="InterPro" id="IPR050320">
    <property type="entry name" value="N5-glutamine_MTase"/>
</dbReference>
<dbReference type="GO" id="GO:0003676">
    <property type="term" value="F:nucleic acid binding"/>
    <property type="evidence" value="ECO:0007669"/>
    <property type="project" value="InterPro"/>
</dbReference>
<dbReference type="CDD" id="cd02440">
    <property type="entry name" value="AdoMet_MTases"/>
    <property type="match status" value="1"/>
</dbReference>
<dbReference type="Gene3D" id="1.10.8.10">
    <property type="entry name" value="DNA helicase RuvA subunit, C-terminal domain"/>
    <property type="match status" value="1"/>
</dbReference>
<dbReference type="PROSITE" id="PS00092">
    <property type="entry name" value="N6_MTASE"/>
    <property type="match status" value="1"/>
</dbReference>
<evidence type="ECO:0000256" key="4">
    <source>
        <dbReference type="ARBA" id="ARBA00048391"/>
    </source>
</evidence>
<evidence type="ECO:0000256" key="3">
    <source>
        <dbReference type="ARBA" id="ARBA00022691"/>
    </source>
</evidence>
<keyword evidence="3 5" id="KW-0949">S-adenosyl-L-methionine</keyword>
<dbReference type="InterPro" id="IPR007848">
    <property type="entry name" value="Small_mtfrase_dom"/>
</dbReference>
<evidence type="ECO:0000259" key="7">
    <source>
        <dbReference type="Pfam" id="PF17827"/>
    </source>
</evidence>
<feature type="binding site" evidence="5">
    <location>
        <position position="151"/>
    </location>
    <ligand>
        <name>S-adenosyl-L-methionine</name>
        <dbReference type="ChEBI" id="CHEBI:59789"/>
    </ligand>
</feature>
<dbReference type="GO" id="GO:0032259">
    <property type="term" value="P:methylation"/>
    <property type="evidence" value="ECO:0007669"/>
    <property type="project" value="UniProtKB-KW"/>
</dbReference>
<evidence type="ECO:0000259" key="6">
    <source>
        <dbReference type="Pfam" id="PF05175"/>
    </source>
</evidence>
<dbReference type="AlphaFoldDB" id="A0A101EQX4"/>
<evidence type="ECO:0000256" key="2">
    <source>
        <dbReference type="ARBA" id="ARBA00022679"/>
    </source>
</evidence>
<dbReference type="InterPro" id="IPR004556">
    <property type="entry name" value="HemK-like"/>
</dbReference>
<comment type="caution">
    <text evidence="8">The sequence shown here is derived from an EMBL/GenBank/DDBJ whole genome shotgun (WGS) entry which is preliminary data.</text>
</comment>
<dbReference type="PATRIC" id="fig|93930.3.peg.1753"/>
<feature type="binding site" evidence="5">
    <location>
        <begin position="197"/>
        <end position="200"/>
    </location>
    <ligand>
        <name>substrate</name>
    </ligand>
</feature>
<dbReference type="InterPro" id="IPR029063">
    <property type="entry name" value="SAM-dependent_MTases_sf"/>
</dbReference>
<sequence length="282" mass="31922">MDARENVTGVERKVWDLIRELSSELKNVAENPVLEAILIAAKVLGVRKEDVVTKDIIVSEKEKSIIKELVEKRANGYPLHYILGEKEFMGLSFFVEEGVFIPRPETEELVEMALDLIKRYGLRVVADVGTGSGAIGVSIAKFSGAIVFATDISEKAVEVSLKNAKRHGVLDRFVVKRGRFLEPFEKDYEKIEMILSNPPYVKMSARLPQDVLFEPSEALFAGEDGLDFYREFFRRYSTEGKIVLMEIGEDQVEELKKIVPGAAFLKDTSGRYRFLHINRRSS</sequence>